<accession>A0ABR8FUJ4</accession>
<gene>
    <name evidence="2" type="ORF">H6G74_12395</name>
</gene>
<keyword evidence="1" id="KW-0732">Signal</keyword>
<dbReference type="Proteomes" id="UP000603457">
    <property type="component" value="Unassembled WGS sequence"/>
</dbReference>
<comment type="caution">
    <text evidence="2">The sequence shown here is derived from an EMBL/GenBank/DDBJ whole genome shotgun (WGS) entry which is preliminary data.</text>
</comment>
<evidence type="ECO:0000313" key="2">
    <source>
        <dbReference type="EMBL" id="MBD2595126.1"/>
    </source>
</evidence>
<reference evidence="2 3" key="1">
    <citation type="journal article" date="2020" name="ISME J.">
        <title>Comparative genomics reveals insights into cyanobacterial evolution and habitat adaptation.</title>
        <authorList>
            <person name="Chen M.Y."/>
            <person name="Teng W.K."/>
            <person name="Zhao L."/>
            <person name="Hu C.X."/>
            <person name="Zhou Y.K."/>
            <person name="Han B.P."/>
            <person name="Song L.R."/>
            <person name="Shu W.S."/>
        </authorList>
    </citation>
    <scope>NUCLEOTIDE SEQUENCE [LARGE SCALE GENOMIC DNA]</scope>
    <source>
        <strain evidence="2 3">FACHB-130</strain>
    </source>
</reference>
<dbReference type="EMBL" id="JACJTB010000013">
    <property type="protein sequence ID" value="MBD2595126.1"/>
    <property type="molecule type" value="Genomic_DNA"/>
</dbReference>
<feature type="signal peptide" evidence="1">
    <location>
        <begin position="1"/>
        <end position="23"/>
    </location>
</feature>
<evidence type="ECO:0000313" key="3">
    <source>
        <dbReference type="Proteomes" id="UP000603457"/>
    </source>
</evidence>
<organism evidence="2 3">
    <name type="scientific">Nostoc spongiaeforme FACHB-130</name>
    <dbReference type="NCBI Taxonomy" id="1357510"/>
    <lineage>
        <taxon>Bacteria</taxon>
        <taxon>Bacillati</taxon>
        <taxon>Cyanobacteriota</taxon>
        <taxon>Cyanophyceae</taxon>
        <taxon>Nostocales</taxon>
        <taxon>Nostocaceae</taxon>
        <taxon>Nostoc</taxon>
    </lineage>
</organism>
<name>A0ABR8FUJ4_9NOSO</name>
<keyword evidence="3" id="KW-1185">Reference proteome</keyword>
<evidence type="ECO:0000256" key="1">
    <source>
        <dbReference type="SAM" id="SignalP"/>
    </source>
</evidence>
<proteinExistence type="predicted"/>
<sequence length="147" mass="16298">MKRFLVIPMALASLTIALLPARAEVTESVINNMRFFITSDNLLIAANIKSGSACSLNKGTSITKMAGFKAIYQDKTNARVSGRVESFLALKNNEIYPVAGKFQSNAKVRTADWLIRNTEYYPEFLSEMVDCTTEGGLRRMQFDSSSP</sequence>
<dbReference type="RefSeq" id="WP_190967950.1">
    <property type="nucleotide sequence ID" value="NZ_JACJTB010000013.1"/>
</dbReference>
<protein>
    <submittedName>
        <fullName evidence="2">Uncharacterized protein</fullName>
    </submittedName>
</protein>
<feature type="chain" id="PRO_5045361285" evidence="1">
    <location>
        <begin position="24"/>
        <end position="147"/>
    </location>
</feature>